<evidence type="ECO:0000313" key="2">
    <source>
        <dbReference type="EMBL" id="NVO78592.1"/>
    </source>
</evidence>
<dbReference type="CDD" id="cd02440">
    <property type="entry name" value="AdoMet_MTases"/>
    <property type="match status" value="1"/>
</dbReference>
<gene>
    <name evidence="2" type="ORF">HV832_12200</name>
</gene>
<dbReference type="Gene3D" id="3.40.50.150">
    <property type="entry name" value="Vaccinia Virus protein VP39"/>
    <property type="match status" value="1"/>
</dbReference>
<proteinExistence type="predicted"/>
<sequence>MSKRQHWEQVYQTKAPDAVSWYAPHLYQSLSFIERIADKSDRIIDVGGGESTLVDDLLERGYEHLSVLDISQAAIDGTRQRLGAKASHVQWITGDITQVALPVRYFDVWHDRAVFHFLTSPEQRHAYVRQVGQAMKPGGHIIVATFGPQGPEQCSGLEVVRYDADSLHEQFGTRFRRVDSTIELHETPFGTIQQFLYCYCKIE</sequence>
<dbReference type="InterPro" id="IPR041698">
    <property type="entry name" value="Methyltransf_25"/>
</dbReference>
<dbReference type="InterPro" id="IPR029063">
    <property type="entry name" value="SAM-dependent_MTases_sf"/>
</dbReference>
<comment type="caution">
    <text evidence="2">The sequence shown here is derived from an EMBL/GenBank/DDBJ whole genome shotgun (WGS) entry which is preliminary data.</text>
</comment>
<dbReference type="SUPFAM" id="SSF53335">
    <property type="entry name" value="S-adenosyl-L-methionine-dependent methyltransferases"/>
    <property type="match status" value="1"/>
</dbReference>
<dbReference type="PANTHER" id="PTHR12843:SF5">
    <property type="entry name" value="EEF1A LYSINE METHYLTRANSFERASE 2"/>
    <property type="match status" value="1"/>
</dbReference>
<reference evidence="2 3" key="1">
    <citation type="submission" date="2020-06" db="EMBL/GenBank/DDBJ databases">
        <authorList>
            <person name="Qiu C."/>
            <person name="Liu Z."/>
        </authorList>
    </citation>
    <scope>NUCLEOTIDE SEQUENCE [LARGE SCALE GENOMIC DNA]</scope>
    <source>
        <strain evidence="2 3">EM 1</strain>
    </source>
</reference>
<dbReference type="GO" id="GO:0008168">
    <property type="term" value="F:methyltransferase activity"/>
    <property type="evidence" value="ECO:0007669"/>
    <property type="project" value="UniProtKB-KW"/>
</dbReference>
<keyword evidence="2" id="KW-0489">Methyltransferase</keyword>
<organism evidence="2 3">
    <name type="scientific">Undibacterium oligocarboniphilum</name>
    <dbReference type="NCBI Taxonomy" id="666702"/>
    <lineage>
        <taxon>Bacteria</taxon>
        <taxon>Pseudomonadati</taxon>
        <taxon>Pseudomonadota</taxon>
        <taxon>Betaproteobacteria</taxon>
        <taxon>Burkholderiales</taxon>
        <taxon>Oxalobacteraceae</taxon>
        <taxon>Undibacterium</taxon>
    </lineage>
</organism>
<dbReference type="EMBL" id="JABXYJ010000006">
    <property type="protein sequence ID" value="NVO78592.1"/>
    <property type="molecule type" value="Genomic_DNA"/>
</dbReference>
<accession>A0A850QDQ8</accession>
<dbReference type="Pfam" id="PF13649">
    <property type="entry name" value="Methyltransf_25"/>
    <property type="match status" value="1"/>
</dbReference>
<dbReference type="RefSeq" id="WP_176804118.1">
    <property type="nucleotide sequence ID" value="NZ_JABXYJ010000006.1"/>
</dbReference>
<dbReference type="AlphaFoldDB" id="A0A850QDQ8"/>
<dbReference type="GO" id="GO:0032259">
    <property type="term" value="P:methylation"/>
    <property type="evidence" value="ECO:0007669"/>
    <property type="project" value="UniProtKB-KW"/>
</dbReference>
<evidence type="ECO:0000259" key="1">
    <source>
        <dbReference type="Pfam" id="PF13649"/>
    </source>
</evidence>
<dbReference type="PANTHER" id="PTHR12843">
    <property type="entry name" value="PROTEIN-LYSINE N-METHYLTRANSFERASE METTL10"/>
    <property type="match status" value="1"/>
</dbReference>
<evidence type="ECO:0000313" key="3">
    <source>
        <dbReference type="Proteomes" id="UP000588051"/>
    </source>
</evidence>
<dbReference type="Proteomes" id="UP000588051">
    <property type="component" value="Unassembled WGS sequence"/>
</dbReference>
<keyword evidence="3" id="KW-1185">Reference proteome</keyword>
<name>A0A850QDQ8_9BURK</name>
<feature type="domain" description="Methyltransferase" evidence="1">
    <location>
        <begin position="43"/>
        <end position="139"/>
    </location>
</feature>
<keyword evidence="2" id="KW-0808">Transferase</keyword>
<protein>
    <submittedName>
        <fullName evidence="2">Class I SAM-dependent methyltransferase</fullName>
    </submittedName>
</protein>